<dbReference type="EMBL" id="CM026424">
    <property type="protein sequence ID" value="KAG0578337.1"/>
    <property type="molecule type" value="Genomic_DNA"/>
</dbReference>
<evidence type="ECO:0000256" key="2">
    <source>
        <dbReference type="ARBA" id="ARBA00006873"/>
    </source>
</evidence>
<dbReference type="PRINTS" id="PR00461">
    <property type="entry name" value="PLPEROXIDASE"/>
</dbReference>
<evidence type="ECO:0000256" key="3">
    <source>
        <dbReference type="ARBA" id="ARBA00012313"/>
    </source>
</evidence>
<dbReference type="GO" id="GO:0042744">
    <property type="term" value="P:hydrogen peroxide catabolic process"/>
    <property type="evidence" value="ECO:0007669"/>
    <property type="project" value="UniProtKB-KW"/>
</dbReference>
<reference evidence="20" key="1">
    <citation type="submission" date="2020-06" db="EMBL/GenBank/DDBJ databases">
        <title>WGS assembly of Ceratodon purpureus strain R40.</title>
        <authorList>
            <person name="Carey S.B."/>
            <person name="Jenkins J."/>
            <person name="Shu S."/>
            <person name="Lovell J.T."/>
            <person name="Sreedasyam A."/>
            <person name="Maumus F."/>
            <person name="Tiley G.P."/>
            <person name="Fernandez-Pozo N."/>
            <person name="Barry K."/>
            <person name="Chen C."/>
            <person name="Wang M."/>
            <person name="Lipzen A."/>
            <person name="Daum C."/>
            <person name="Saski C.A."/>
            <person name="Payton A.C."/>
            <person name="Mcbreen J.C."/>
            <person name="Conrad R.E."/>
            <person name="Kollar L.M."/>
            <person name="Olsson S."/>
            <person name="Huttunen S."/>
            <person name="Landis J.B."/>
            <person name="Wickett N.J."/>
            <person name="Johnson M.G."/>
            <person name="Rensing S.A."/>
            <person name="Grimwood J."/>
            <person name="Schmutz J."/>
            <person name="Mcdaniel S.F."/>
        </authorList>
    </citation>
    <scope>NUCLEOTIDE SEQUENCE</scope>
    <source>
        <strain evidence="20">R40</strain>
    </source>
</reference>
<feature type="domain" description="Plant heme peroxidase family profile" evidence="17">
    <location>
        <begin position="41"/>
        <end position="333"/>
    </location>
</feature>
<evidence type="ECO:0000256" key="14">
    <source>
        <dbReference type="PIRSR" id="PIRSR600823-4"/>
    </source>
</evidence>
<evidence type="ECO:0000256" key="11">
    <source>
        <dbReference type="PIRSR" id="PIRSR600823-1"/>
    </source>
</evidence>
<keyword evidence="16" id="KW-0964">Secreted</keyword>
<dbReference type="InterPro" id="IPR019794">
    <property type="entry name" value="Peroxidases_AS"/>
</dbReference>
<accession>A0A8T0I4B1</accession>
<feature type="binding site" evidence="13">
    <location>
        <position position="90"/>
    </location>
    <ligand>
        <name>Ca(2+)</name>
        <dbReference type="ChEBI" id="CHEBI:29108"/>
        <label>1</label>
    </ligand>
</feature>
<feature type="binding site" description="axial binding residue" evidence="13">
    <location>
        <position position="208"/>
    </location>
    <ligand>
        <name>heme b</name>
        <dbReference type="ChEBI" id="CHEBI:60344"/>
    </ligand>
    <ligandPart>
        <name>Fe</name>
        <dbReference type="ChEBI" id="CHEBI:18248"/>
    </ligandPart>
</feature>
<sequence length="333" mass="35327">MASAKYPTSRAALWSLLIALVLGVSSLTAPAAATRTGATAGLSCGFYRHSCPDAENIVYNSMQQSYNQNKVVAPGVLRIAFHDCFVRGCDASVLLLGPDTERSALFNKGLQAAAFDALDAAKIAVDKACPGVVSAADVIQFAARDSVKLAGGLGWDVPAGRRDGRVSRIEEASTPNLPTPNMTVPDLLEVFARKGLSANDLVVLSGAHTIGHAPCLTFDNRLQTSPVDPTLAPSFAAQLKKQCPAPNNGATQVDLDSTAMTFDPQYYKDIARGRGLLTSDQSLLADGRTKRAVYSNRGTEFYTNFGKAMVTMSKIEVLTGSAGEIRRHIAYVN</sequence>
<dbReference type="EMBL" id="CM026424">
    <property type="protein sequence ID" value="KAG0578345.1"/>
    <property type="molecule type" value="Genomic_DNA"/>
</dbReference>
<dbReference type="Gene3D" id="1.10.520.10">
    <property type="match status" value="1"/>
</dbReference>
<name>A0A8T0I4B1_CERPU</name>
<keyword evidence="4 16" id="KW-0575">Peroxidase</keyword>
<comment type="function">
    <text evidence="16">Removal of H(2)O(2), oxidation of toxic reductants, biosynthesis and degradation of lignin, suberization, auxin catabolism, response to environmental stresses such as wounding, pathogen attack and oxidative stress.</text>
</comment>
<dbReference type="FunFam" id="1.10.420.10:FF:000007">
    <property type="entry name" value="Peroxidase"/>
    <property type="match status" value="1"/>
</dbReference>
<evidence type="ECO:0000256" key="12">
    <source>
        <dbReference type="PIRSR" id="PIRSR600823-2"/>
    </source>
</evidence>
<evidence type="ECO:0000256" key="8">
    <source>
        <dbReference type="ARBA" id="ARBA00023002"/>
    </source>
</evidence>
<evidence type="ECO:0000256" key="13">
    <source>
        <dbReference type="PIRSR" id="PIRSR600823-3"/>
    </source>
</evidence>
<keyword evidence="16" id="KW-0376">Hydrogen peroxide</keyword>
<evidence type="ECO:0000256" key="15">
    <source>
        <dbReference type="PIRSR" id="PIRSR600823-5"/>
    </source>
</evidence>
<feature type="chain" id="PRO_5036511322" description="Peroxidase" evidence="16">
    <location>
        <begin position="24"/>
        <end position="333"/>
    </location>
</feature>
<dbReference type="AlphaFoldDB" id="A0A8T0I4B1"/>
<evidence type="ECO:0000256" key="7">
    <source>
        <dbReference type="ARBA" id="ARBA00022729"/>
    </source>
</evidence>
<dbReference type="Proteomes" id="UP000822688">
    <property type="component" value="Chromosome 4"/>
</dbReference>
<dbReference type="PANTHER" id="PTHR31517">
    <property type="match status" value="1"/>
</dbReference>
<protein>
    <recommendedName>
        <fullName evidence="3 16">Peroxidase</fullName>
        <ecNumber evidence="3 16">1.11.1.7</ecNumber>
    </recommendedName>
</protein>
<feature type="signal peptide" evidence="16">
    <location>
        <begin position="1"/>
        <end position="23"/>
    </location>
</feature>
<evidence type="ECO:0000313" key="18">
    <source>
        <dbReference type="EMBL" id="KAG0578337.1"/>
    </source>
</evidence>
<feature type="binding site" evidence="13">
    <location>
        <position position="83"/>
    </location>
    <ligand>
        <name>Ca(2+)</name>
        <dbReference type="ChEBI" id="CHEBI:29108"/>
        <label>1</label>
    </ligand>
</feature>
<dbReference type="InterPro" id="IPR002016">
    <property type="entry name" value="Haem_peroxidase"/>
</dbReference>
<evidence type="ECO:0000256" key="16">
    <source>
        <dbReference type="RuleBase" id="RU362060"/>
    </source>
</evidence>
<keyword evidence="7 16" id="KW-0732">Signal</keyword>
<comment type="subcellular location">
    <subcellularLocation>
        <location evidence="16">Secreted</location>
    </subcellularLocation>
</comment>
<dbReference type="SUPFAM" id="SSF48113">
    <property type="entry name" value="Heme-dependent peroxidases"/>
    <property type="match status" value="1"/>
</dbReference>
<feature type="site" description="Transition state stabilizer" evidence="14">
    <location>
        <position position="78"/>
    </location>
</feature>
<feature type="binding site" evidence="13">
    <location>
        <position position="263"/>
    </location>
    <ligand>
        <name>Ca(2+)</name>
        <dbReference type="ChEBI" id="CHEBI:29108"/>
        <label>2</label>
    </ligand>
</feature>
<dbReference type="GO" id="GO:0006979">
    <property type="term" value="P:response to oxidative stress"/>
    <property type="evidence" value="ECO:0007669"/>
    <property type="project" value="UniProtKB-UniRule"/>
</dbReference>
<dbReference type="GO" id="GO:0140825">
    <property type="term" value="F:lactoperoxidase activity"/>
    <property type="evidence" value="ECO:0007669"/>
    <property type="project" value="UniProtKB-EC"/>
</dbReference>
<dbReference type="Gene3D" id="1.10.420.10">
    <property type="entry name" value="Peroxidase, domain 2"/>
    <property type="match status" value="1"/>
</dbReference>
<dbReference type="InterPro" id="IPR033905">
    <property type="entry name" value="Secretory_peroxidase"/>
</dbReference>
<keyword evidence="9 13" id="KW-0408">Iron</keyword>
<feature type="binding site" evidence="13">
    <location>
        <position position="256"/>
    </location>
    <ligand>
        <name>Ca(2+)</name>
        <dbReference type="ChEBI" id="CHEBI:29108"/>
        <label>2</label>
    </ligand>
</feature>
<evidence type="ECO:0000256" key="9">
    <source>
        <dbReference type="ARBA" id="ARBA00023004"/>
    </source>
</evidence>
<evidence type="ECO:0000256" key="10">
    <source>
        <dbReference type="ARBA" id="ARBA00023157"/>
    </source>
</evidence>
<organism evidence="20 22">
    <name type="scientific">Ceratodon purpureus</name>
    <name type="common">Fire moss</name>
    <name type="synonym">Dicranum purpureum</name>
    <dbReference type="NCBI Taxonomy" id="3225"/>
    <lineage>
        <taxon>Eukaryota</taxon>
        <taxon>Viridiplantae</taxon>
        <taxon>Streptophyta</taxon>
        <taxon>Embryophyta</taxon>
        <taxon>Bryophyta</taxon>
        <taxon>Bryophytina</taxon>
        <taxon>Bryopsida</taxon>
        <taxon>Dicranidae</taxon>
        <taxon>Pseudoditrichales</taxon>
        <taxon>Ditrichaceae</taxon>
        <taxon>Ceratodon</taxon>
    </lineage>
</organism>
<feature type="active site" description="Proton acceptor" evidence="11">
    <location>
        <position position="82"/>
    </location>
</feature>
<dbReference type="GO" id="GO:0046872">
    <property type="term" value="F:metal ion binding"/>
    <property type="evidence" value="ECO:0007669"/>
    <property type="project" value="UniProtKB-UniRule"/>
</dbReference>
<comment type="similarity">
    <text evidence="16">Belongs to the peroxidase family. Classical plant (class III) peroxidase subfamily.</text>
</comment>
<keyword evidence="22" id="KW-1185">Reference proteome</keyword>
<evidence type="ECO:0000256" key="4">
    <source>
        <dbReference type="ARBA" id="ARBA00022559"/>
    </source>
</evidence>
<evidence type="ECO:0000313" key="20">
    <source>
        <dbReference type="EMBL" id="KAG0578344.1"/>
    </source>
</evidence>
<dbReference type="CDD" id="cd00693">
    <property type="entry name" value="secretory_peroxidase"/>
    <property type="match status" value="1"/>
</dbReference>
<dbReference type="InterPro" id="IPR000823">
    <property type="entry name" value="Peroxidase_pln"/>
</dbReference>
<evidence type="ECO:0000313" key="19">
    <source>
        <dbReference type="EMBL" id="KAG0578339.1"/>
    </source>
</evidence>
<evidence type="ECO:0000256" key="1">
    <source>
        <dbReference type="ARBA" id="ARBA00000189"/>
    </source>
</evidence>
<comment type="cofactor">
    <cofactor evidence="13 16">
        <name>heme b</name>
        <dbReference type="ChEBI" id="CHEBI:60344"/>
    </cofactor>
    <text evidence="13 16">Binds 1 heme b (iron(II)-protoporphyrin IX) group per subunit.</text>
</comment>
<comment type="caution">
    <text evidence="20">The sequence shown here is derived from an EMBL/GenBank/DDBJ whole genome shotgun (WGS) entry which is preliminary data.</text>
</comment>
<comment type="catalytic activity">
    <reaction evidence="1 16">
        <text>2 a phenolic donor + H2O2 = 2 a phenolic radical donor + 2 H2O</text>
        <dbReference type="Rhea" id="RHEA:56136"/>
        <dbReference type="ChEBI" id="CHEBI:15377"/>
        <dbReference type="ChEBI" id="CHEBI:16240"/>
        <dbReference type="ChEBI" id="CHEBI:139520"/>
        <dbReference type="ChEBI" id="CHEBI:139521"/>
        <dbReference type="EC" id="1.11.1.7"/>
    </reaction>
</comment>
<keyword evidence="13 16" id="KW-0106">Calcium</keyword>
<evidence type="ECO:0000256" key="6">
    <source>
        <dbReference type="ARBA" id="ARBA00022723"/>
    </source>
</evidence>
<comment type="similarity">
    <text evidence="2">Belongs to the peroxidase family. Ascorbate peroxidase subfamily.</text>
</comment>
<evidence type="ECO:0000313" key="21">
    <source>
        <dbReference type="EMBL" id="KAG0578345.1"/>
    </source>
</evidence>
<dbReference type="EMBL" id="CM026424">
    <property type="protein sequence ID" value="KAG0578344.1"/>
    <property type="molecule type" value="Genomic_DNA"/>
</dbReference>
<proteinExistence type="inferred from homology"/>
<dbReference type="Pfam" id="PF00141">
    <property type="entry name" value="peroxidase"/>
    <property type="match status" value="1"/>
</dbReference>
<feature type="disulfide bond" evidence="15">
    <location>
        <begin position="215"/>
        <end position="243"/>
    </location>
</feature>
<dbReference type="InterPro" id="IPR019793">
    <property type="entry name" value="Peroxidases_heam-ligand_BS"/>
</dbReference>
<feature type="binding site" evidence="13">
    <location>
        <position position="101"/>
    </location>
    <ligand>
        <name>Ca(2+)</name>
        <dbReference type="ChEBI" id="CHEBI:29108"/>
        <label>1</label>
    </ligand>
</feature>
<feature type="binding site" evidence="13">
    <location>
        <position position="209"/>
    </location>
    <ligand>
        <name>Ca(2+)</name>
        <dbReference type="ChEBI" id="CHEBI:29108"/>
        <label>2</label>
    </ligand>
</feature>
<gene>
    <name evidence="18" type="ORF">KC19_4G014900</name>
    <name evidence="19" type="ORF">KC19_4G015100</name>
    <name evidence="20" type="ORF">KC19_4G015500</name>
    <name evidence="21" type="ORF">KC19_4G015700</name>
</gene>
<feature type="binding site" evidence="13">
    <location>
        <position position="88"/>
    </location>
    <ligand>
        <name>Ca(2+)</name>
        <dbReference type="ChEBI" id="CHEBI:29108"/>
        <label>1</label>
    </ligand>
</feature>
<feature type="binding site" evidence="12">
    <location>
        <position position="178"/>
    </location>
    <ligand>
        <name>substrate</name>
    </ligand>
</feature>
<dbReference type="GO" id="GO:0020037">
    <property type="term" value="F:heme binding"/>
    <property type="evidence" value="ECO:0007669"/>
    <property type="project" value="UniProtKB-UniRule"/>
</dbReference>
<dbReference type="InterPro" id="IPR010255">
    <property type="entry name" value="Haem_peroxidase_sf"/>
</dbReference>
<feature type="disulfide bond" evidence="15">
    <location>
        <begin position="51"/>
        <end position="129"/>
    </location>
</feature>
<dbReference type="PANTHER" id="PTHR31517:SF51">
    <property type="entry name" value="PEROXIDASE 55"/>
    <property type="match status" value="1"/>
</dbReference>
<dbReference type="PROSITE" id="PS00436">
    <property type="entry name" value="PEROXIDASE_2"/>
    <property type="match status" value="1"/>
</dbReference>
<keyword evidence="10 15" id="KW-1015">Disulfide bond</keyword>
<keyword evidence="5 16" id="KW-0349">Heme</keyword>
<feature type="binding site" evidence="13">
    <location>
        <position position="86"/>
    </location>
    <ligand>
        <name>Ca(2+)</name>
        <dbReference type="ChEBI" id="CHEBI:29108"/>
        <label>1</label>
    </ligand>
</feature>
<dbReference type="EC" id="1.11.1.7" evidence="3 16"/>
<feature type="binding site" evidence="13">
    <location>
        <position position="92"/>
    </location>
    <ligand>
        <name>Ca(2+)</name>
        <dbReference type="ChEBI" id="CHEBI:29108"/>
        <label>1</label>
    </ligand>
</feature>
<dbReference type="GO" id="GO:0005576">
    <property type="term" value="C:extracellular region"/>
    <property type="evidence" value="ECO:0007669"/>
    <property type="project" value="UniProtKB-SubCell"/>
</dbReference>
<dbReference type="PROSITE" id="PS00435">
    <property type="entry name" value="PEROXIDASE_1"/>
    <property type="match status" value="1"/>
</dbReference>
<dbReference type="PROSITE" id="PS50873">
    <property type="entry name" value="PEROXIDASE_4"/>
    <property type="match status" value="1"/>
</dbReference>
<dbReference type="PRINTS" id="PR00458">
    <property type="entry name" value="PEROXIDASE"/>
</dbReference>
<feature type="disulfide bond" evidence="15">
    <location>
        <begin position="84"/>
        <end position="89"/>
    </location>
</feature>
<evidence type="ECO:0000256" key="5">
    <source>
        <dbReference type="ARBA" id="ARBA00022617"/>
    </source>
</evidence>
<evidence type="ECO:0000313" key="22">
    <source>
        <dbReference type="Proteomes" id="UP000822688"/>
    </source>
</evidence>
<comment type="cofactor">
    <cofactor evidence="13 16">
        <name>Ca(2+)</name>
        <dbReference type="ChEBI" id="CHEBI:29108"/>
    </cofactor>
    <text evidence="13 16">Binds 2 calcium ions per subunit.</text>
</comment>
<evidence type="ECO:0000259" key="17">
    <source>
        <dbReference type="PROSITE" id="PS50873"/>
    </source>
</evidence>
<keyword evidence="8 16" id="KW-0560">Oxidoreductase</keyword>
<dbReference type="EMBL" id="CM026424">
    <property type="protein sequence ID" value="KAG0578339.1"/>
    <property type="molecule type" value="Genomic_DNA"/>
</dbReference>
<keyword evidence="6 13" id="KW-0479">Metal-binding</keyword>